<evidence type="ECO:0000256" key="5">
    <source>
        <dbReference type="ARBA" id="ARBA00022519"/>
    </source>
</evidence>
<evidence type="ECO:0000256" key="8">
    <source>
        <dbReference type="ARBA" id="ARBA00022989"/>
    </source>
</evidence>
<sequence>MRRAPGILSLREAALWGSAALFMLGAHGLAAYALHTSQAELPIDAAEQALEIDLTPLPMTLPDAVASDATPQETVEDTIEPVEEVAEAAEEVVEPTESAEAEMVEPQEEPLETAALQPDTIEPVEDVQPEEVDPQTVEPLVDEIEVPDVVTPEVVATLPQKRPVIEDKPKEKPAPRKPRQVEKKPERKEPTPRTAEAKPTPSEQNSRSSKASKAPSVSPARWQSRVLAWINRHKRYPRGAKSRGEEGMVQVSFAINASGSVVSARIASSSGNAELDKAALEMVNRASPVPPPPPEIASSRMKLSLPVQFNLR</sequence>
<reference evidence="13 14" key="1">
    <citation type="submission" date="2018-11" db="EMBL/GenBank/DDBJ databases">
        <title>Pseudaminobacter arsenicus sp. nov., an arsenic-resistant bacterium isolated from arsenic-rich aquifers.</title>
        <authorList>
            <person name="Mu Y."/>
        </authorList>
    </citation>
    <scope>NUCLEOTIDE SEQUENCE [LARGE SCALE GENOMIC DNA]</scope>
    <source>
        <strain evidence="13 14">CB3</strain>
    </source>
</reference>
<dbReference type="InterPro" id="IPR006260">
    <property type="entry name" value="TonB/TolA_C"/>
</dbReference>
<dbReference type="InterPro" id="IPR003538">
    <property type="entry name" value="TonB"/>
</dbReference>
<dbReference type="GO" id="GO:0015891">
    <property type="term" value="P:siderophore transport"/>
    <property type="evidence" value="ECO:0007669"/>
    <property type="project" value="InterPro"/>
</dbReference>
<dbReference type="PROSITE" id="PS52015">
    <property type="entry name" value="TONB_CTD"/>
    <property type="match status" value="1"/>
</dbReference>
<evidence type="ECO:0000313" key="13">
    <source>
        <dbReference type="EMBL" id="RUM99056.1"/>
    </source>
</evidence>
<keyword evidence="7 10" id="KW-0653">Protein transport</keyword>
<dbReference type="PANTHER" id="PTHR33446:SF2">
    <property type="entry name" value="PROTEIN TONB"/>
    <property type="match status" value="1"/>
</dbReference>
<evidence type="ECO:0000256" key="7">
    <source>
        <dbReference type="ARBA" id="ARBA00022927"/>
    </source>
</evidence>
<comment type="similarity">
    <text evidence="2 10">Belongs to the TonB family.</text>
</comment>
<dbReference type="NCBIfam" id="TIGR01352">
    <property type="entry name" value="tonB_Cterm"/>
    <property type="match status" value="1"/>
</dbReference>
<keyword evidence="14" id="KW-1185">Reference proteome</keyword>
<dbReference type="GO" id="GO:0055085">
    <property type="term" value="P:transmembrane transport"/>
    <property type="evidence" value="ECO:0007669"/>
    <property type="project" value="InterPro"/>
</dbReference>
<keyword evidence="8" id="KW-1133">Transmembrane helix</keyword>
<keyword evidence="4 10" id="KW-1003">Cell membrane</keyword>
<keyword evidence="9" id="KW-0472">Membrane</keyword>
<evidence type="ECO:0000256" key="9">
    <source>
        <dbReference type="ARBA" id="ARBA00023136"/>
    </source>
</evidence>
<organism evidence="13 14">
    <name type="scientific">Borborobacter arsenicus</name>
    <dbReference type="NCBI Taxonomy" id="1851146"/>
    <lineage>
        <taxon>Bacteria</taxon>
        <taxon>Pseudomonadati</taxon>
        <taxon>Pseudomonadota</taxon>
        <taxon>Alphaproteobacteria</taxon>
        <taxon>Hyphomicrobiales</taxon>
        <taxon>Phyllobacteriaceae</taxon>
        <taxon>Borborobacter</taxon>
    </lineage>
</organism>
<dbReference type="EMBL" id="RKST01000003">
    <property type="protein sequence ID" value="RUM99056.1"/>
    <property type="molecule type" value="Genomic_DNA"/>
</dbReference>
<evidence type="ECO:0000256" key="6">
    <source>
        <dbReference type="ARBA" id="ARBA00022692"/>
    </source>
</evidence>
<keyword evidence="6" id="KW-0812">Transmembrane</keyword>
<dbReference type="GO" id="GO:0098797">
    <property type="term" value="C:plasma membrane protein complex"/>
    <property type="evidence" value="ECO:0007669"/>
    <property type="project" value="TreeGrafter"/>
</dbReference>
<feature type="domain" description="TonB C-terminal" evidence="12">
    <location>
        <begin position="221"/>
        <end position="312"/>
    </location>
</feature>
<gene>
    <name evidence="13" type="ORF">EET67_05320</name>
</gene>
<feature type="region of interest" description="Disordered" evidence="11">
    <location>
        <begin position="160"/>
        <end position="223"/>
    </location>
</feature>
<dbReference type="GO" id="GO:0030288">
    <property type="term" value="C:outer membrane-bounded periplasmic space"/>
    <property type="evidence" value="ECO:0007669"/>
    <property type="project" value="InterPro"/>
</dbReference>
<proteinExistence type="inferred from homology"/>
<evidence type="ECO:0000256" key="11">
    <source>
        <dbReference type="SAM" id="MobiDB-lite"/>
    </source>
</evidence>
<dbReference type="InterPro" id="IPR037682">
    <property type="entry name" value="TonB_C"/>
</dbReference>
<feature type="compositionally biased region" description="Low complexity" evidence="11">
    <location>
        <begin position="206"/>
        <end position="221"/>
    </location>
</feature>
<dbReference type="SUPFAM" id="SSF74653">
    <property type="entry name" value="TolA/TonB C-terminal domain"/>
    <property type="match status" value="1"/>
</dbReference>
<keyword evidence="3 10" id="KW-0813">Transport</keyword>
<evidence type="ECO:0000256" key="3">
    <source>
        <dbReference type="ARBA" id="ARBA00022448"/>
    </source>
</evidence>
<dbReference type="RefSeq" id="WP_128624559.1">
    <property type="nucleotide sequence ID" value="NZ_ML133508.1"/>
</dbReference>
<evidence type="ECO:0000256" key="10">
    <source>
        <dbReference type="RuleBase" id="RU362123"/>
    </source>
</evidence>
<protein>
    <recommendedName>
        <fullName evidence="10">Protein TonB</fullName>
    </recommendedName>
</protein>
<evidence type="ECO:0000256" key="2">
    <source>
        <dbReference type="ARBA" id="ARBA00006555"/>
    </source>
</evidence>
<accession>A0A432VAB5</accession>
<comment type="function">
    <text evidence="10">Interacts with outer membrane receptor proteins that carry out high-affinity binding and energy dependent uptake into the periplasmic space of specific substrates. It could act to transduce energy from the cytoplasmic membrane to specific energy-requiring processes in the outer membrane, resulting in the release into the periplasm of ligands bound by these outer membrane proteins.</text>
</comment>
<name>A0A432VAB5_9HYPH</name>
<keyword evidence="5 10" id="KW-0997">Cell inner membrane</keyword>
<dbReference type="InterPro" id="IPR051045">
    <property type="entry name" value="TonB-dependent_transducer"/>
</dbReference>
<comment type="subcellular location">
    <subcellularLocation>
        <location evidence="1 10">Cell inner membrane</location>
        <topology evidence="1 10">Single-pass membrane protein</topology>
        <orientation evidence="1 10">Periplasmic side</orientation>
    </subcellularLocation>
</comment>
<dbReference type="PRINTS" id="PR01374">
    <property type="entry name" value="TONBPROTEIN"/>
</dbReference>
<evidence type="ECO:0000259" key="12">
    <source>
        <dbReference type="PROSITE" id="PS52015"/>
    </source>
</evidence>
<dbReference type="GO" id="GO:0015031">
    <property type="term" value="P:protein transport"/>
    <property type="evidence" value="ECO:0007669"/>
    <property type="project" value="UniProtKB-UniRule"/>
</dbReference>
<dbReference type="OrthoDB" id="7876885at2"/>
<feature type="compositionally biased region" description="Basic and acidic residues" evidence="11">
    <location>
        <begin position="163"/>
        <end position="191"/>
    </location>
</feature>
<keyword evidence="10" id="KW-0735">Signal-anchor</keyword>
<dbReference type="PANTHER" id="PTHR33446">
    <property type="entry name" value="PROTEIN TONB-RELATED"/>
    <property type="match status" value="1"/>
</dbReference>
<dbReference type="Pfam" id="PF03544">
    <property type="entry name" value="TonB_C"/>
    <property type="match status" value="1"/>
</dbReference>
<evidence type="ECO:0000256" key="1">
    <source>
        <dbReference type="ARBA" id="ARBA00004383"/>
    </source>
</evidence>
<dbReference type="Gene3D" id="3.30.1150.10">
    <property type="match status" value="1"/>
</dbReference>
<dbReference type="Proteomes" id="UP000281647">
    <property type="component" value="Unassembled WGS sequence"/>
</dbReference>
<evidence type="ECO:0000256" key="4">
    <source>
        <dbReference type="ARBA" id="ARBA00022475"/>
    </source>
</evidence>
<evidence type="ECO:0000313" key="14">
    <source>
        <dbReference type="Proteomes" id="UP000281647"/>
    </source>
</evidence>
<dbReference type="AlphaFoldDB" id="A0A432VAB5"/>
<comment type="caution">
    <text evidence="13">The sequence shown here is derived from an EMBL/GenBank/DDBJ whole genome shotgun (WGS) entry which is preliminary data.</text>
</comment>
<dbReference type="GO" id="GO:0031992">
    <property type="term" value="F:energy transducer activity"/>
    <property type="evidence" value="ECO:0007669"/>
    <property type="project" value="InterPro"/>
</dbReference>